<feature type="region of interest" description="Disordered" evidence="1">
    <location>
        <begin position="33"/>
        <end position="76"/>
    </location>
</feature>
<dbReference type="PROSITE" id="PS51257">
    <property type="entry name" value="PROKAR_LIPOPROTEIN"/>
    <property type="match status" value="1"/>
</dbReference>
<protein>
    <submittedName>
        <fullName evidence="3">Uncharacterized protein</fullName>
    </submittedName>
</protein>
<dbReference type="GeneID" id="89509679"/>
<feature type="chain" id="PRO_5039056997" evidence="2">
    <location>
        <begin position="21"/>
        <end position="666"/>
    </location>
</feature>
<gene>
    <name evidence="3" type="ORF">SAMN02745229_02157</name>
</gene>
<organism evidence="3 4">
    <name type="scientific">Butyrivibrio fibrisolvens DSM 3071</name>
    <dbReference type="NCBI Taxonomy" id="1121131"/>
    <lineage>
        <taxon>Bacteria</taxon>
        <taxon>Bacillati</taxon>
        <taxon>Bacillota</taxon>
        <taxon>Clostridia</taxon>
        <taxon>Lachnospirales</taxon>
        <taxon>Lachnospiraceae</taxon>
        <taxon>Butyrivibrio</taxon>
    </lineage>
</organism>
<dbReference type="PROSITE" id="PS00018">
    <property type="entry name" value="EF_HAND_1"/>
    <property type="match status" value="1"/>
</dbReference>
<evidence type="ECO:0000256" key="1">
    <source>
        <dbReference type="SAM" id="MobiDB-lite"/>
    </source>
</evidence>
<dbReference type="Proteomes" id="UP000184278">
    <property type="component" value="Unassembled WGS sequence"/>
</dbReference>
<name>A0A1M5ZDE1_BUTFI</name>
<sequence>MSRKLIALILMSTITCSMLSGCGSMINVGAKEAPDENSVSVDEPEVPKDSGISEDASEASSENTESEIAESETTEDPLKGLVEDDILDIFRASNPVGSSVVYDEGVNFGSWVQDRLENDIDEDIQEEGEEIGRAHEFWFGTDVGNNFESNFPIIYGTYYALKDYYESGRYRSEDFYNKVLEEVEYFCGGDDNNIKDMCYDLREFVTDCNNAIRVLEGIEVLDADVDPYYGVLLRYKEAQDKGLSQDELDAIGFKTALIDHGWPNGTNNDEVRYHYYDIGDDNWIDLIITYYGAIVDIYSHDGDAVYSYGAPYRGIAELYPDGTICETISMGVSGSATNWLRYDVSSGKFILVDGQLTPTDDPVVLPEGKKISDVGKNTASYENAEIAAYAYFLSDYMEHPAMSEELSEDFGEEDKPESEEDVIFSLIYIDDDDIPELTVANGTAPWNAVHVFTYKDGEVVEAGEYSMYGRAYYTPKKGQILPMYYIPVADAEIMVYGSDETIPFDLDRDANNFISTDEYNGMSLADVKDMEDELIRMKKTAPLGITPLGALIIDDSYLKESELLIEGKQADKIPGIWYLVTEDVDAPTWIEFDTNGTFTTHYNEAGGEISGYIEYEQESSLLEDGGIYYLYKFDGTRYDSFEIGPDDDNVCMMNFFGRVYYKFQED</sequence>
<proteinExistence type="predicted"/>
<keyword evidence="4" id="KW-1185">Reference proteome</keyword>
<accession>A0A1M5ZDE1</accession>
<keyword evidence="2" id="KW-0732">Signal</keyword>
<feature type="compositionally biased region" description="Low complexity" evidence="1">
    <location>
        <begin position="49"/>
        <end position="63"/>
    </location>
</feature>
<evidence type="ECO:0000313" key="4">
    <source>
        <dbReference type="Proteomes" id="UP000184278"/>
    </source>
</evidence>
<evidence type="ECO:0000313" key="3">
    <source>
        <dbReference type="EMBL" id="SHI22202.1"/>
    </source>
</evidence>
<feature type="signal peptide" evidence="2">
    <location>
        <begin position="1"/>
        <end position="20"/>
    </location>
</feature>
<dbReference type="AlphaFoldDB" id="A0A1M5ZDE1"/>
<dbReference type="OrthoDB" id="2002450at2"/>
<dbReference type="STRING" id="1121131.SAMN02745229_02157"/>
<dbReference type="InterPro" id="IPR018247">
    <property type="entry name" value="EF_Hand_1_Ca_BS"/>
</dbReference>
<dbReference type="RefSeq" id="WP_073387659.1">
    <property type="nucleotide sequence ID" value="NZ_FQXK01000017.1"/>
</dbReference>
<feature type="compositionally biased region" description="Acidic residues" evidence="1">
    <location>
        <begin position="64"/>
        <end position="75"/>
    </location>
</feature>
<dbReference type="EMBL" id="FQXK01000017">
    <property type="protein sequence ID" value="SHI22202.1"/>
    <property type="molecule type" value="Genomic_DNA"/>
</dbReference>
<reference evidence="4" key="1">
    <citation type="submission" date="2016-11" db="EMBL/GenBank/DDBJ databases">
        <authorList>
            <person name="Varghese N."/>
            <person name="Submissions S."/>
        </authorList>
    </citation>
    <scope>NUCLEOTIDE SEQUENCE [LARGE SCALE GENOMIC DNA]</scope>
    <source>
        <strain evidence="4">DSM 3071</strain>
    </source>
</reference>
<evidence type="ECO:0000256" key="2">
    <source>
        <dbReference type="SAM" id="SignalP"/>
    </source>
</evidence>